<organism evidence="8 9">
    <name type="scientific">Arachidicoccus ginsenosidivorans</name>
    <dbReference type="NCBI Taxonomy" id="496057"/>
    <lineage>
        <taxon>Bacteria</taxon>
        <taxon>Pseudomonadati</taxon>
        <taxon>Bacteroidota</taxon>
        <taxon>Chitinophagia</taxon>
        <taxon>Chitinophagales</taxon>
        <taxon>Chitinophagaceae</taxon>
        <taxon>Arachidicoccus</taxon>
    </lineage>
</organism>
<dbReference type="GO" id="GO:0009318">
    <property type="term" value="C:exodeoxyribonuclease VII complex"/>
    <property type="evidence" value="ECO:0007669"/>
    <property type="project" value="UniProtKB-UniRule"/>
</dbReference>
<protein>
    <recommendedName>
        <fullName evidence="5">Exodeoxyribonuclease 7 large subunit</fullName>
        <ecNumber evidence="5">3.1.11.6</ecNumber>
    </recommendedName>
</protein>
<comment type="catalytic activity">
    <reaction evidence="5">
        <text>Exonucleolytic cleavage in either 5'- to 3'- or 3'- to 5'-direction to yield nucleoside 5'-phosphates.</text>
        <dbReference type="EC" id="3.1.11.6"/>
    </reaction>
</comment>
<evidence type="ECO:0000259" key="6">
    <source>
        <dbReference type="Pfam" id="PF02601"/>
    </source>
</evidence>
<dbReference type="PANTHER" id="PTHR30008">
    <property type="entry name" value="EXODEOXYRIBONUCLEASE 7 LARGE SUBUNIT"/>
    <property type="match status" value="1"/>
</dbReference>
<evidence type="ECO:0000256" key="2">
    <source>
        <dbReference type="ARBA" id="ARBA00022722"/>
    </source>
</evidence>
<dbReference type="AlphaFoldDB" id="A0A5B8VPF5"/>
<dbReference type="GO" id="GO:0005737">
    <property type="term" value="C:cytoplasm"/>
    <property type="evidence" value="ECO:0007669"/>
    <property type="project" value="UniProtKB-SubCell"/>
</dbReference>
<dbReference type="EC" id="3.1.11.6" evidence="5"/>
<dbReference type="EMBL" id="CP042434">
    <property type="protein sequence ID" value="QEC73514.1"/>
    <property type="molecule type" value="Genomic_DNA"/>
</dbReference>
<keyword evidence="3 5" id="KW-0378">Hydrolase</keyword>
<dbReference type="NCBIfam" id="TIGR00237">
    <property type="entry name" value="xseA"/>
    <property type="match status" value="1"/>
</dbReference>
<evidence type="ECO:0000256" key="5">
    <source>
        <dbReference type="RuleBase" id="RU004355"/>
    </source>
</evidence>
<keyword evidence="2 5" id="KW-0540">Nuclease</keyword>
<evidence type="ECO:0000313" key="9">
    <source>
        <dbReference type="Proteomes" id="UP000321291"/>
    </source>
</evidence>
<dbReference type="GO" id="GO:0006308">
    <property type="term" value="P:DNA catabolic process"/>
    <property type="evidence" value="ECO:0007669"/>
    <property type="project" value="UniProtKB-UniRule"/>
</dbReference>
<comment type="similarity">
    <text evidence="5">Belongs to the XseA family.</text>
</comment>
<dbReference type="InterPro" id="IPR003753">
    <property type="entry name" value="Exonuc_VII_L"/>
</dbReference>
<keyword evidence="4 5" id="KW-0269">Exonuclease</keyword>
<dbReference type="Pfam" id="PF13742">
    <property type="entry name" value="tRNA_anti_2"/>
    <property type="match status" value="1"/>
</dbReference>
<comment type="subcellular location">
    <subcellularLocation>
        <location evidence="5">Cytoplasm</location>
    </subcellularLocation>
</comment>
<feature type="domain" description="Exonuclease VII large subunit C-terminal" evidence="6">
    <location>
        <begin position="182"/>
        <end position="493"/>
    </location>
</feature>
<evidence type="ECO:0000256" key="1">
    <source>
        <dbReference type="ARBA" id="ARBA00022490"/>
    </source>
</evidence>
<evidence type="ECO:0000259" key="7">
    <source>
        <dbReference type="Pfam" id="PF13742"/>
    </source>
</evidence>
<dbReference type="PANTHER" id="PTHR30008:SF0">
    <property type="entry name" value="EXODEOXYRIBONUCLEASE 7 LARGE SUBUNIT"/>
    <property type="match status" value="1"/>
</dbReference>
<dbReference type="InterPro" id="IPR020579">
    <property type="entry name" value="Exonuc_VII_lsu_C"/>
</dbReference>
<dbReference type="KEGG" id="agi:FSB73_19470"/>
<dbReference type="InterPro" id="IPR025824">
    <property type="entry name" value="OB-fold_nuc-bd_dom"/>
</dbReference>
<reference evidence="8 9" key="1">
    <citation type="journal article" date="2017" name="Int. J. Syst. Evol. Microbiol.">
        <title>Arachidicoccus ginsenosidivorans sp. nov., with ginsenoside-converting activity isolated from ginseng cultivating soil.</title>
        <authorList>
            <person name="Siddiqi M.Z."/>
            <person name="Aslam Z."/>
            <person name="Im W.T."/>
        </authorList>
    </citation>
    <scope>NUCLEOTIDE SEQUENCE [LARGE SCALE GENOMIC DNA]</scope>
    <source>
        <strain evidence="8 9">Gsoil 809</strain>
    </source>
</reference>
<keyword evidence="9" id="KW-1185">Reference proteome</keyword>
<feature type="domain" description="OB-fold nucleic acid binding" evidence="7">
    <location>
        <begin position="38"/>
        <end position="141"/>
    </location>
</feature>
<evidence type="ECO:0000256" key="4">
    <source>
        <dbReference type="ARBA" id="ARBA00022839"/>
    </source>
</evidence>
<evidence type="ECO:0000313" key="8">
    <source>
        <dbReference type="EMBL" id="QEC73514.1"/>
    </source>
</evidence>
<name>A0A5B8VPF5_9BACT</name>
<dbReference type="GO" id="GO:0003676">
    <property type="term" value="F:nucleic acid binding"/>
    <property type="evidence" value="ECO:0007669"/>
    <property type="project" value="InterPro"/>
</dbReference>
<evidence type="ECO:0000256" key="3">
    <source>
        <dbReference type="ARBA" id="ARBA00022801"/>
    </source>
</evidence>
<keyword evidence="1" id="KW-0963">Cytoplasm</keyword>
<gene>
    <name evidence="8" type="primary">xseA</name>
    <name evidence="8" type="ORF">FSB73_19470</name>
</gene>
<sequence>MLYFCRGSDIFVHLNKAMTTQDKGHNHPQNSSSPAYIRLSELAAIVGQVLDTRFGRTAYWVLAEVSGHQYKQQKNYHSFELVEKREDADALMAKFSAKAWGAGAAQIQQFERLTGQRFTSNIQVLAKVKVVFHEQYGLALDLIELDAAYTVGKLYEARHLTLQKLVAENDFIEKTTTGYWTRNKSTALPVVLQRLAIISSLTSAGMEDFIHTLEKNPEGYFFEIDKYLTVVQGVNNADQVVDQFIQIFKSGKQYDAVLLLRGGGAQTDFILFDQYQVARAIAKFPVPIITGIGHQKNETLADLMAHTATKTPTQAAEFILHHNRSFESRLVQLRQSVILHSKSYLSEANNTLNRVNGRIVHRTRDFLQLQQRSLYKLQSSLSQAAKTVISQNDLALQRCKHETLSNTNSRITGAKADILRQKEKIKTWSAITLKNADGGLKHQQTSIRLMSPERILQKGFALISKNGKIITDHRGLAPEDTIDIITSQVTLEATIHQKKENKDGTGFNL</sequence>
<dbReference type="GO" id="GO:0008855">
    <property type="term" value="F:exodeoxyribonuclease VII activity"/>
    <property type="evidence" value="ECO:0007669"/>
    <property type="project" value="UniProtKB-UniRule"/>
</dbReference>
<proteinExistence type="inferred from homology"/>
<dbReference type="Proteomes" id="UP000321291">
    <property type="component" value="Chromosome"/>
</dbReference>
<dbReference type="Pfam" id="PF02601">
    <property type="entry name" value="Exonuc_VII_L"/>
    <property type="match status" value="1"/>
</dbReference>
<accession>A0A5B8VPF5</accession>